<dbReference type="PANTHER" id="PTHR22028:SF5">
    <property type="entry name" value="COILED-COIL DOMAIN-CONTAINING PROTEIN 191"/>
    <property type="match status" value="1"/>
</dbReference>
<proteinExistence type="predicted"/>
<evidence type="ECO:0000313" key="3">
    <source>
        <dbReference type="EMBL" id="SSX08965.1"/>
    </source>
</evidence>
<dbReference type="VEuPathDB" id="VectorBase:CSON000584"/>
<evidence type="ECO:0000313" key="4">
    <source>
        <dbReference type="EMBL" id="SSX28876.1"/>
    </source>
</evidence>
<sequence>MNTSEIIKSNQMNTMNNKKSKHKETRWNRIRKKHLNNLTVTTNTVKKFINMNFVHENDIQMMSDPDQTRRQLLNPIVVMNLRHEMIRNKFIHDDRKDSTPTKDIIKAVKDNEYMEREELRQKNLIECELNKFRKQMNARPKSRLGSKKSHLVINLPTKLDPILKEQPSENGDGPDLQEDPDKQQDILNNLNTEEYINKIYTEDVKKSPNERSRHTTTPQNESENETISPTSNKMVRFGDAVEIIEYEQESSCSFSSLSTNSELYLEMNDSDTDVSPKNAIGFKDLNIENFEPDTYSNFTKKITTKYENNGYYYSENTIEMTDNFLKITKYENCRKCEEINYYGEHIFDENRSQFNEILEIEPPPEIRKDVSREEVDNNDDSQLMLIKKIDIEPKDYTNLIVKNGYRFEEKDKIIQELFKHKKESTKENNDLSILRWAFNRWHQATVIGKITKETSVSKKDRLKKINEFLSRINIEKRHFFNEAVRKAMASQKHIDSVTLKKNYEHKLRIQQDIIDLQKLKLSRQERVITELKLHKLSDEARAAKQELRSELHHLAKKGDLKLRARVKSIQITGNIKSDTDEDETKKLQAQGLVVPKFLAKMQERAMERTLKHQEAKERRFKLEQEREDARLAAEEAKKQLDEEAKQARIEELREKRRQEKLDKIQREKDRVNYLEGMKKAKEFYLNMLLRRGMRHFKMVLEIKRMNEIKADLHYKKHLQSLCFKSWAVYTKTIIAEREQKAAQFYKTYLLRNSFRLWKDYYLLQQSKMLLAIDWYELQITSKIIKAWYERTQELKKIESVKMERAEQHYNWQLKWKCLIYWSRLPAINKIEKETEERRQKWRLKIMELCPDYSPKHWSDEEDT</sequence>
<dbReference type="AlphaFoldDB" id="A0A336KYH0"/>
<organism evidence="3">
    <name type="scientific">Culicoides sonorensis</name>
    <name type="common">Biting midge</name>
    <dbReference type="NCBI Taxonomy" id="179676"/>
    <lineage>
        <taxon>Eukaryota</taxon>
        <taxon>Metazoa</taxon>
        <taxon>Ecdysozoa</taxon>
        <taxon>Arthropoda</taxon>
        <taxon>Hexapoda</taxon>
        <taxon>Insecta</taxon>
        <taxon>Pterygota</taxon>
        <taxon>Neoptera</taxon>
        <taxon>Endopterygota</taxon>
        <taxon>Diptera</taxon>
        <taxon>Nematocera</taxon>
        <taxon>Chironomoidea</taxon>
        <taxon>Ceratopogonidae</taxon>
        <taxon>Ceratopogoninae</taxon>
        <taxon>Culicoides</taxon>
        <taxon>Monoculicoides</taxon>
    </lineage>
</organism>
<evidence type="ECO:0000256" key="2">
    <source>
        <dbReference type="SAM" id="MobiDB-lite"/>
    </source>
</evidence>
<feature type="region of interest" description="Disordered" evidence="2">
    <location>
        <begin position="159"/>
        <end position="182"/>
    </location>
</feature>
<reference evidence="3" key="1">
    <citation type="submission" date="2018-04" db="EMBL/GenBank/DDBJ databases">
        <authorList>
            <person name="Go L.Y."/>
            <person name="Mitchell J.A."/>
        </authorList>
    </citation>
    <scope>NUCLEOTIDE SEQUENCE</scope>
    <source>
        <tissue evidence="3">Whole organism</tissue>
    </source>
</reference>
<feature type="compositionally biased region" description="Polar residues" evidence="2">
    <location>
        <begin position="215"/>
        <end position="231"/>
    </location>
</feature>
<dbReference type="PANTHER" id="PTHR22028">
    <property type="entry name" value="SFI1 SPINDLE BODY DOMAIN-CONTAINING PROTEIN-RELATED"/>
    <property type="match status" value="1"/>
</dbReference>
<evidence type="ECO:0000256" key="1">
    <source>
        <dbReference type="SAM" id="Coils"/>
    </source>
</evidence>
<feature type="region of interest" description="Disordered" evidence="2">
    <location>
        <begin position="200"/>
        <end position="231"/>
    </location>
</feature>
<feature type="compositionally biased region" description="Polar residues" evidence="2">
    <location>
        <begin position="1"/>
        <end position="17"/>
    </location>
</feature>
<feature type="compositionally biased region" description="Basic and acidic residues" evidence="2">
    <location>
        <begin position="200"/>
        <end position="213"/>
    </location>
</feature>
<feature type="coiled-coil region" evidence="1">
    <location>
        <begin position="598"/>
        <end position="669"/>
    </location>
</feature>
<feature type="region of interest" description="Disordered" evidence="2">
    <location>
        <begin position="1"/>
        <end position="22"/>
    </location>
</feature>
<keyword evidence="1" id="KW-0175">Coiled coil</keyword>
<reference evidence="4" key="2">
    <citation type="submission" date="2018-07" db="EMBL/GenBank/DDBJ databases">
        <authorList>
            <person name="Quirk P.G."/>
            <person name="Krulwich T.A."/>
        </authorList>
    </citation>
    <scope>NUCLEOTIDE SEQUENCE</scope>
</reference>
<gene>
    <name evidence="3" type="primary">CSON000584</name>
</gene>
<name>A0A336KYH0_CULSO</name>
<dbReference type="EMBL" id="UFQT01001092">
    <property type="protein sequence ID" value="SSX28876.1"/>
    <property type="molecule type" value="Genomic_DNA"/>
</dbReference>
<dbReference type="EMBL" id="UFQS01001092">
    <property type="protein sequence ID" value="SSX08965.1"/>
    <property type="molecule type" value="Genomic_DNA"/>
</dbReference>
<accession>A0A336KYH0</accession>
<dbReference type="InterPro" id="IPR052270">
    <property type="entry name" value="CACF_protein"/>
</dbReference>
<protein>
    <submittedName>
        <fullName evidence="3">CSON000584 protein</fullName>
    </submittedName>
</protein>